<dbReference type="STRING" id="283909.R7TUF5"/>
<reference evidence="4 6" key="2">
    <citation type="journal article" date="2013" name="Nature">
        <title>Insights into bilaterian evolution from three spiralian genomes.</title>
        <authorList>
            <person name="Simakov O."/>
            <person name="Marletaz F."/>
            <person name="Cho S.J."/>
            <person name="Edsinger-Gonzales E."/>
            <person name="Havlak P."/>
            <person name="Hellsten U."/>
            <person name="Kuo D.H."/>
            <person name="Larsson T."/>
            <person name="Lv J."/>
            <person name="Arendt D."/>
            <person name="Savage R."/>
            <person name="Osoegawa K."/>
            <person name="de Jong P."/>
            <person name="Grimwood J."/>
            <person name="Chapman J.A."/>
            <person name="Shapiro H."/>
            <person name="Aerts A."/>
            <person name="Otillar R.P."/>
            <person name="Terry A.Y."/>
            <person name="Boore J.L."/>
            <person name="Grigoriev I.V."/>
            <person name="Lindberg D.R."/>
            <person name="Seaver E.C."/>
            <person name="Weisblat D.A."/>
            <person name="Putnam N.H."/>
            <person name="Rokhsar D.S."/>
        </authorList>
    </citation>
    <scope>NUCLEOTIDE SEQUENCE</scope>
    <source>
        <strain evidence="4 6">I ESC-2004</strain>
    </source>
</reference>
<evidence type="ECO:0000313" key="4">
    <source>
        <dbReference type="EMBL" id="ELT97217.1"/>
    </source>
</evidence>
<keyword evidence="6" id="KW-1185">Reference proteome</keyword>
<evidence type="ECO:0000256" key="2">
    <source>
        <dbReference type="ARBA" id="ARBA00022840"/>
    </source>
</evidence>
<reference evidence="6" key="1">
    <citation type="submission" date="2012-12" db="EMBL/GenBank/DDBJ databases">
        <authorList>
            <person name="Hellsten U."/>
            <person name="Grimwood J."/>
            <person name="Chapman J.A."/>
            <person name="Shapiro H."/>
            <person name="Aerts A."/>
            <person name="Otillar R.P."/>
            <person name="Terry A.Y."/>
            <person name="Boore J.L."/>
            <person name="Simakov O."/>
            <person name="Marletaz F."/>
            <person name="Cho S.-J."/>
            <person name="Edsinger-Gonzales E."/>
            <person name="Havlak P."/>
            <person name="Kuo D.-H."/>
            <person name="Larsson T."/>
            <person name="Lv J."/>
            <person name="Arendt D."/>
            <person name="Savage R."/>
            <person name="Osoegawa K."/>
            <person name="de Jong P."/>
            <person name="Lindberg D.R."/>
            <person name="Seaver E.C."/>
            <person name="Weisblat D.A."/>
            <person name="Putnam N.H."/>
            <person name="Grigoriev I.V."/>
            <person name="Rokhsar D.S."/>
        </authorList>
    </citation>
    <scope>NUCLEOTIDE SEQUENCE</scope>
    <source>
        <strain evidence="6">I ESC-2004</strain>
    </source>
</reference>
<dbReference type="GO" id="GO:0006281">
    <property type="term" value="P:DNA repair"/>
    <property type="evidence" value="ECO:0007669"/>
    <property type="project" value="InterPro"/>
</dbReference>
<dbReference type="Pfam" id="PF00176">
    <property type="entry name" value="SNF2-rel_dom"/>
    <property type="match status" value="1"/>
</dbReference>
<reference evidence="5" key="3">
    <citation type="submission" date="2015-06" db="UniProtKB">
        <authorList>
            <consortium name="EnsemblMetazoa"/>
        </authorList>
    </citation>
    <scope>IDENTIFICATION</scope>
</reference>
<name>R7TUF5_CAPTE</name>
<gene>
    <name evidence="4" type="ORF">CAPTEDRAFT_143945</name>
</gene>
<evidence type="ECO:0000256" key="1">
    <source>
        <dbReference type="ARBA" id="ARBA00022741"/>
    </source>
</evidence>
<dbReference type="PANTHER" id="PTHR47157">
    <property type="entry name" value="CHROMODOMAIN-HELICASE-DNA-BINDING PROTEIN 1-LIKE"/>
    <property type="match status" value="1"/>
</dbReference>
<dbReference type="InterPro" id="IPR000330">
    <property type="entry name" value="SNF2_N"/>
</dbReference>
<organism evidence="4">
    <name type="scientific">Capitella teleta</name>
    <name type="common">Polychaete worm</name>
    <dbReference type="NCBI Taxonomy" id="283909"/>
    <lineage>
        <taxon>Eukaryota</taxon>
        <taxon>Metazoa</taxon>
        <taxon>Spiralia</taxon>
        <taxon>Lophotrochozoa</taxon>
        <taxon>Annelida</taxon>
        <taxon>Polychaeta</taxon>
        <taxon>Sedentaria</taxon>
        <taxon>Scolecida</taxon>
        <taxon>Capitellidae</taxon>
        <taxon>Capitella</taxon>
    </lineage>
</organism>
<evidence type="ECO:0000313" key="6">
    <source>
        <dbReference type="Proteomes" id="UP000014760"/>
    </source>
</evidence>
<dbReference type="GO" id="GO:0005524">
    <property type="term" value="F:ATP binding"/>
    <property type="evidence" value="ECO:0007669"/>
    <property type="project" value="UniProtKB-KW"/>
</dbReference>
<dbReference type="Gene3D" id="3.40.50.10810">
    <property type="entry name" value="Tandem AAA-ATPase domain"/>
    <property type="match status" value="1"/>
</dbReference>
<evidence type="ECO:0000313" key="5">
    <source>
        <dbReference type="EnsemblMetazoa" id="CapteP143945"/>
    </source>
</evidence>
<dbReference type="Gene3D" id="3.40.50.300">
    <property type="entry name" value="P-loop containing nucleotide triphosphate hydrolases"/>
    <property type="match status" value="1"/>
</dbReference>
<dbReference type="EnsemblMetazoa" id="CapteT143945">
    <property type="protein sequence ID" value="CapteP143945"/>
    <property type="gene ID" value="CapteG143945"/>
</dbReference>
<dbReference type="HOGENOM" id="CLU_3074636_0_0_1"/>
<dbReference type="Proteomes" id="UP000014760">
    <property type="component" value="Unassembled WGS sequence"/>
</dbReference>
<dbReference type="GO" id="GO:0006338">
    <property type="term" value="P:chromatin remodeling"/>
    <property type="evidence" value="ECO:0007669"/>
    <property type="project" value="InterPro"/>
</dbReference>
<proteinExistence type="predicted"/>
<keyword evidence="1" id="KW-0547">Nucleotide-binding</keyword>
<dbReference type="EMBL" id="KB308634">
    <property type="protein sequence ID" value="ELT97217.1"/>
    <property type="molecule type" value="Genomic_DNA"/>
</dbReference>
<feature type="non-terminal residue" evidence="4">
    <location>
        <position position="1"/>
    </location>
</feature>
<dbReference type="GO" id="GO:0003678">
    <property type="term" value="F:DNA helicase activity"/>
    <property type="evidence" value="ECO:0007669"/>
    <property type="project" value="InterPro"/>
</dbReference>
<dbReference type="InterPro" id="IPR031053">
    <property type="entry name" value="ALC1"/>
</dbReference>
<feature type="domain" description="SNF2 N-terminal" evidence="3">
    <location>
        <begin position="1"/>
        <end position="50"/>
    </location>
</feature>
<dbReference type="InterPro" id="IPR038718">
    <property type="entry name" value="SNF2-like_sf"/>
</dbReference>
<dbReference type="EMBL" id="AMQN01027697">
    <property type="status" value="NOT_ANNOTATED_CDS"/>
    <property type="molecule type" value="Genomic_DNA"/>
</dbReference>
<protein>
    <recommendedName>
        <fullName evidence="3">SNF2 N-terminal domain-containing protein</fullName>
    </recommendedName>
</protein>
<dbReference type="PANTHER" id="PTHR47157:SF1">
    <property type="entry name" value="CHROMODOMAIN-HELICASE-DNA-BINDING PROTEIN 1-LIKE"/>
    <property type="match status" value="1"/>
</dbReference>
<dbReference type="OrthoDB" id="448448at2759"/>
<keyword evidence="2" id="KW-0067">ATP-binding</keyword>
<evidence type="ECO:0000259" key="3">
    <source>
        <dbReference type="Pfam" id="PF00176"/>
    </source>
</evidence>
<sequence length="53" mass="6169">SKLHDILRPFLLRRLKTDVLHNLPVKSEVVLYHGLSALQKKQYKAILTRDACE</sequence>
<accession>R7TUF5</accession>
<dbReference type="AlphaFoldDB" id="R7TUF5"/>
<dbReference type="InterPro" id="IPR027417">
    <property type="entry name" value="P-loop_NTPase"/>
</dbReference>